<evidence type="ECO:0000256" key="2">
    <source>
        <dbReference type="ARBA" id="ARBA00022723"/>
    </source>
</evidence>
<dbReference type="GO" id="GO:0003834">
    <property type="term" value="F:beta-carotene 15,15'-dioxygenase activity"/>
    <property type="evidence" value="ECO:0007669"/>
    <property type="project" value="TreeGrafter"/>
</dbReference>
<keyword evidence="7" id="KW-1185">Reference proteome</keyword>
<comment type="similarity">
    <text evidence="1">Belongs to the carotenoid oxygenase family.</text>
</comment>
<dbReference type="PANTHER" id="PTHR10543:SF24">
    <property type="entry name" value="CAROTENOID ISOMEROOXYGENASE"/>
    <property type="match status" value="1"/>
</dbReference>
<keyword evidence="4 5" id="KW-0408">Iron</keyword>
<gene>
    <name evidence="6" type="ORF">KIN20_026478</name>
</gene>
<dbReference type="Pfam" id="PF03055">
    <property type="entry name" value="RPE65"/>
    <property type="match status" value="1"/>
</dbReference>
<dbReference type="GO" id="GO:0046872">
    <property type="term" value="F:metal ion binding"/>
    <property type="evidence" value="ECO:0007669"/>
    <property type="project" value="UniProtKB-KW"/>
</dbReference>
<proteinExistence type="inferred from homology"/>
<organism evidence="6 7">
    <name type="scientific">Parelaphostrongylus tenuis</name>
    <name type="common">Meningeal worm</name>
    <dbReference type="NCBI Taxonomy" id="148309"/>
    <lineage>
        <taxon>Eukaryota</taxon>
        <taxon>Metazoa</taxon>
        <taxon>Ecdysozoa</taxon>
        <taxon>Nematoda</taxon>
        <taxon>Chromadorea</taxon>
        <taxon>Rhabditida</taxon>
        <taxon>Rhabditina</taxon>
        <taxon>Rhabditomorpha</taxon>
        <taxon>Strongyloidea</taxon>
        <taxon>Metastrongylidae</taxon>
        <taxon>Parelaphostrongylus</taxon>
    </lineage>
</organism>
<feature type="binding site" evidence="5">
    <location>
        <position position="195"/>
    </location>
    <ligand>
        <name>Fe cation</name>
        <dbReference type="ChEBI" id="CHEBI:24875"/>
        <note>catalytic</note>
    </ligand>
</feature>
<evidence type="ECO:0000256" key="3">
    <source>
        <dbReference type="ARBA" id="ARBA00023002"/>
    </source>
</evidence>
<reference evidence="6" key="1">
    <citation type="submission" date="2021-06" db="EMBL/GenBank/DDBJ databases">
        <title>Parelaphostrongylus tenuis whole genome reference sequence.</title>
        <authorList>
            <person name="Garwood T.J."/>
            <person name="Larsen P.A."/>
            <person name="Fountain-Jones N.M."/>
            <person name="Garbe J.R."/>
            <person name="Macchietto M.G."/>
            <person name="Kania S.A."/>
            <person name="Gerhold R.W."/>
            <person name="Richards J.E."/>
            <person name="Wolf T.M."/>
        </authorList>
    </citation>
    <scope>NUCLEOTIDE SEQUENCE</scope>
    <source>
        <strain evidence="6">MNPRO001-30</strain>
        <tissue evidence="6">Meninges</tissue>
    </source>
</reference>
<comment type="cofactor">
    <cofactor evidence="5">
        <name>Fe(2+)</name>
        <dbReference type="ChEBI" id="CHEBI:29033"/>
    </cofactor>
    <text evidence="5">Binds 1 Fe(2+) ion per subunit.</text>
</comment>
<dbReference type="GO" id="GO:0042574">
    <property type="term" value="P:retinal metabolic process"/>
    <property type="evidence" value="ECO:0007669"/>
    <property type="project" value="TreeGrafter"/>
</dbReference>
<dbReference type="EMBL" id="JAHQIW010005422">
    <property type="protein sequence ID" value="KAJ1365976.1"/>
    <property type="molecule type" value="Genomic_DNA"/>
</dbReference>
<dbReference type="GO" id="GO:0010436">
    <property type="term" value="F:carotenoid dioxygenase activity"/>
    <property type="evidence" value="ECO:0007669"/>
    <property type="project" value="TreeGrafter"/>
</dbReference>
<evidence type="ECO:0000256" key="5">
    <source>
        <dbReference type="PIRSR" id="PIRSR604294-1"/>
    </source>
</evidence>
<evidence type="ECO:0000313" key="6">
    <source>
        <dbReference type="EMBL" id="KAJ1365976.1"/>
    </source>
</evidence>
<sequence>MENPGNLDTFLLEHMRTGAFRSNPHFQPYLHRMIIPLNVRSDSKPGDNLLASCDFNCGCKAILKDDGSIHCTDQRLCEITMEFPRYCYDLNMRDYRYVYGSCLVHESTEKYGVVKVDVKDGTYKVWNKDSELQLCAEPILVNKAGYTAEDEGVLIVPVVTVPDADIPYVVILDAQTMDQLCRFLIPQPRIPLGFHSHFVPKLKNSED</sequence>
<dbReference type="Proteomes" id="UP001196413">
    <property type="component" value="Unassembled WGS sequence"/>
</dbReference>
<dbReference type="InterPro" id="IPR004294">
    <property type="entry name" value="Carotenoid_Oase"/>
</dbReference>
<dbReference type="GO" id="GO:0016121">
    <property type="term" value="P:carotene catabolic process"/>
    <property type="evidence" value="ECO:0007669"/>
    <property type="project" value="TreeGrafter"/>
</dbReference>
<comment type="caution">
    <text evidence="6">The sequence shown here is derived from an EMBL/GenBank/DDBJ whole genome shotgun (WGS) entry which is preliminary data.</text>
</comment>
<accession>A0AAD5WCW9</accession>
<evidence type="ECO:0000313" key="7">
    <source>
        <dbReference type="Proteomes" id="UP001196413"/>
    </source>
</evidence>
<protein>
    <submittedName>
        <fullName evidence="6">Uncharacterized protein</fullName>
    </submittedName>
</protein>
<evidence type="ECO:0000256" key="1">
    <source>
        <dbReference type="ARBA" id="ARBA00006787"/>
    </source>
</evidence>
<dbReference type="PANTHER" id="PTHR10543">
    <property type="entry name" value="BETA-CAROTENE DIOXYGENASE"/>
    <property type="match status" value="1"/>
</dbReference>
<keyword evidence="3" id="KW-0560">Oxidoreductase</keyword>
<keyword evidence="2 5" id="KW-0479">Metal-binding</keyword>
<evidence type="ECO:0000256" key="4">
    <source>
        <dbReference type="ARBA" id="ARBA00023004"/>
    </source>
</evidence>
<dbReference type="AlphaFoldDB" id="A0AAD5WCW9"/>
<name>A0AAD5WCW9_PARTN</name>